<dbReference type="NCBIfam" id="TIGR01509">
    <property type="entry name" value="HAD-SF-IA-v3"/>
    <property type="match status" value="1"/>
</dbReference>
<dbReference type="SFLD" id="SFLDG01132">
    <property type="entry name" value="C1.5.3:_5'-Nucleotidase_Like"/>
    <property type="match status" value="1"/>
</dbReference>
<dbReference type="PANTHER" id="PTHR12725">
    <property type="entry name" value="HALOACID DEHALOGENASE-LIKE HYDROLASE"/>
    <property type="match status" value="1"/>
</dbReference>
<dbReference type="GO" id="GO:0016787">
    <property type="term" value="F:hydrolase activity"/>
    <property type="evidence" value="ECO:0007669"/>
    <property type="project" value="UniProtKB-KW"/>
</dbReference>
<sequence length="252" mass="28253">MSNNVNNHTDQPSSSSSGPFDLLLFDLDGTLYDHACGYEDHIHANIFKFMVEAKGGKFDAIHSIEQAQQVWTPIFAKYNLTKRGLMGEGYEFDGTAYDTFIRKGAAQFIQQPDPELRSFLQSLPQRKIIFTNAPETSAHEILQLLGVADQFEAVLGSDFMGNDVCKPERAAFDKVLEFLQPPVVVPPHRICYFEDSFKNLLAGKELGMATVFVTSATLHKEGRTQEDLAQFDAVVERKVGASLRESMPRLWN</sequence>
<dbReference type="SUPFAM" id="SSF56784">
    <property type="entry name" value="HAD-like"/>
    <property type="match status" value="1"/>
</dbReference>
<dbReference type="InterPro" id="IPR006439">
    <property type="entry name" value="HAD-SF_hydro_IA"/>
</dbReference>
<keyword evidence="2" id="KW-1185">Reference proteome</keyword>
<dbReference type="PANTHER" id="PTHR12725:SF117">
    <property type="entry name" value="HALOACID DEHALOGENASE-LIKE HYDROLASE"/>
    <property type="match status" value="1"/>
</dbReference>
<dbReference type="AlphaFoldDB" id="A0A9N8E9M1"/>
<accession>A0A9N8E9M1</accession>
<dbReference type="InterPro" id="IPR010237">
    <property type="entry name" value="Pyr-5-nucltdase"/>
</dbReference>
<dbReference type="Gene3D" id="3.40.50.1000">
    <property type="entry name" value="HAD superfamily/HAD-like"/>
    <property type="match status" value="1"/>
</dbReference>
<evidence type="ECO:0000313" key="2">
    <source>
        <dbReference type="Proteomes" id="UP001153069"/>
    </source>
</evidence>
<dbReference type="SFLD" id="SFLDS00003">
    <property type="entry name" value="Haloacid_Dehalogenase"/>
    <property type="match status" value="1"/>
</dbReference>
<keyword evidence="1" id="KW-0378">Hydrolase</keyword>
<dbReference type="OrthoDB" id="1065058at2759"/>
<dbReference type="SFLD" id="SFLDG01129">
    <property type="entry name" value="C1.5:_HAD__Beta-PGM__Phosphata"/>
    <property type="match status" value="1"/>
</dbReference>
<name>A0A9N8E9M1_9STRA</name>
<evidence type="ECO:0000313" key="1">
    <source>
        <dbReference type="EMBL" id="CAB9517327.1"/>
    </source>
</evidence>
<dbReference type="EMBL" id="CAICTM010000848">
    <property type="protein sequence ID" value="CAB9517327.1"/>
    <property type="molecule type" value="Genomic_DNA"/>
</dbReference>
<reference evidence="1" key="1">
    <citation type="submission" date="2020-06" db="EMBL/GenBank/DDBJ databases">
        <authorList>
            <consortium name="Plant Systems Biology data submission"/>
        </authorList>
    </citation>
    <scope>NUCLEOTIDE SEQUENCE</scope>
    <source>
        <strain evidence="1">D6</strain>
    </source>
</reference>
<dbReference type="Pfam" id="PF00702">
    <property type="entry name" value="Hydrolase"/>
    <property type="match status" value="1"/>
</dbReference>
<organism evidence="1 2">
    <name type="scientific">Seminavis robusta</name>
    <dbReference type="NCBI Taxonomy" id="568900"/>
    <lineage>
        <taxon>Eukaryota</taxon>
        <taxon>Sar</taxon>
        <taxon>Stramenopiles</taxon>
        <taxon>Ochrophyta</taxon>
        <taxon>Bacillariophyta</taxon>
        <taxon>Bacillariophyceae</taxon>
        <taxon>Bacillariophycidae</taxon>
        <taxon>Naviculales</taxon>
        <taxon>Naviculaceae</taxon>
        <taxon>Seminavis</taxon>
    </lineage>
</organism>
<proteinExistence type="predicted"/>
<dbReference type="InterPro" id="IPR036412">
    <property type="entry name" value="HAD-like_sf"/>
</dbReference>
<dbReference type="InterPro" id="IPR023214">
    <property type="entry name" value="HAD_sf"/>
</dbReference>
<comment type="caution">
    <text evidence="1">The sequence shown here is derived from an EMBL/GenBank/DDBJ whole genome shotgun (WGS) entry which is preliminary data.</text>
</comment>
<dbReference type="Proteomes" id="UP001153069">
    <property type="component" value="Unassembled WGS sequence"/>
</dbReference>
<gene>
    <name evidence="1" type="ORF">SEMRO_849_G210520.1</name>
</gene>
<protein>
    <submittedName>
        <fullName evidence="1">Haloacid dehalogenase-like hydrolase</fullName>
    </submittedName>
</protein>